<dbReference type="PANTHER" id="PTHR45138:SF9">
    <property type="entry name" value="DIGUANYLATE CYCLASE DGCM-RELATED"/>
    <property type="match status" value="1"/>
</dbReference>
<dbReference type="SMART" id="SM00267">
    <property type="entry name" value="GGDEF"/>
    <property type="match status" value="1"/>
</dbReference>
<evidence type="ECO:0000313" key="5">
    <source>
        <dbReference type="EMBL" id="MQA39922.1"/>
    </source>
</evidence>
<feature type="transmembrane region" description="Helical" evidence="3">
    <location>
        <begin position="113"/>
        <end position="132"/>
    </location>
</feature>
<organism evidence="5 6">
    <name type="scientific">Rugamonas aquatica</name>
    <dbReference type="NCBI Taxonomy" id="2743357"/>
    <lineage>
        <taxon>Bacteria</taxon>
        <taxon>Pseudomonadati</taxon>
        <taxon>Pseudomonadota</taxon>
        <taxon>Betaproteobacteria</taxon>
        <taxon>Burkholderiales</taxon>
        <taxon>Oxalobacteraceae</taxon>
        <taxon>Telluria group</taxon>
        <taxon>Rugamonas</taxon>
    </lineage>
</organism>
<keyword evidence="6" id="KW-1185">Reference proteome</keyword>
<dbReference type="InterPro" id="IPR043128">
    <property type="entry name" value="Rev_trsase/Diguanyl_cyclase"/>
</dbReference>
<protein>
    <recommendedName>
        <fullName evidence="1">diguanylate cyclase</fullName>
        <ecNumber evidence="1">2.7.7.65</ecNumber>
    </recommendedName>
</protein>
<dbReference type="GO" id="GO:0005886">
    <property type="term" value="C:plasma membrane"/>
    <property type="evidence" value="ECO:0007669"/>
    <property type="project" value="TreeGrafter"/>
</dbReference>
<dbReference type="NCBIfam" id="TIGR00254">
    <property type="entry name" value="GGDEF"/>
    <property type="match status" value="1"/>
</dbReference>
<dbReference type="GO" id="GO:0043709">
    <property type="term" value="P:cell adhesion involved in single-species biofilm formation"/>
    <property type="evidence" value="ECO:0007669"/>
    <property type="project" value="TreeGrafter"/>
</dbReference>
<dbReference type="Pfam" id="PF00990">
    <property type="entry name" value="GGDEF"/>
    <property type="match status" value="1"/>
</dbReference>
<dbReference type="CDD" id="cd01949">
    <property type="entry name" value="GGDEF"/>
    <property type="match status" value="1"/>
</dbReference>
<dbReference type="GO" id="GO:0052621">
    <property type="term" value="F:diguanylate cyclase activity"/>
    <property type="evidence" value="ECO:0007669"/>
    <property type="project" value="UniProtKB-EC"/>
</dbReference>
<dbReference type="AlphaFoldDB" id="A0A6A7N4R6"/>
<evidence type="ECO:0000256" key="2">
    <source>
        <dbReference type="ARBA" id="ARBA00034247"/>
    </source>
</evidence>
<feature type="transmembrane region" description="Helical" evidence="3">
    <location>
        <begin position="138"/>
        <end position="155"/>
    </location>
</feature>
<feature type="transmembrane region" description="Helical" evidence="3">
    <location>
        <begin position="167"/>
        <end position="184"/>
    </location>
</feature>
<dbReference type="GO" id="GO:1902201">
    <property type="term" value="P:negative regulation of bacterial-type flagellum-dependent cell motility"/>
    <property type="evidence" value="ECO:0007669"/>
    <property type="project" value="TreeGrafter"/>
</dbReference>
<evidence type="ECO:0000256" key="1">
    <source>
        <dbReference type="ARBA" id="ARBA00012528"/>
    </source>
</evidence>
<keyword evidence="3" id="KW-0472">Membrane</keyword>
<dbReference type="Proteomes" id="UP000440498">
    <property type="component" value="Unassembled WGS sequence"/>
</dbReference>
<dbReference type="Gene3D" id="3.30.70.270">
    <property type="match status" value="1"/>
</dbReference>
<comment type="catalytic activity">
    <reaction evidence="2">
        <text>2 GTP = 3',3'-c-di-GMP + 2 diphosphate</text>
        <dbReference type="Rhea" id="RHEA:24898"/>
        <dbReference type="ChEBI" id="CHEBI:33019"/>
        <dbReference type="ChEBI" id="CHEBI:37565"/>
        <dbReference type="ChEBI" id="CHEBI:58805"/>
        <dbReference type="EC" id="2.7.7.65"/>
    </reaction>
</comment>
<feature type="transmembrane region" description="Helical" evidence="3">
    <location>
        <begin position="54"/>
        <end position="72"/>
    </location>
</feature>
<proteinExistence type="predicted"/>
<feature type="transmembrane region" description="Helical" evidence="3">
    <location>
        <begin position="204"/>
        <end position="226"/>
    </location>
</feature>
<dbReference type="InterPro" id="IPR000160">
    <property type="entry name" value="GGDEF_dom"/>
</dbReference>
<dbReference type="FunFam" id="3.30.70.270:FF:000001">
    <property type="entry name" value="Diguanylate cyclase domain protein"/>
    <property type="match status" value="1"/>
</dbReference>
<feature type="domain" description="GGDEF" evidence="4">
    <location>
        <begin position="267"/>
        <end position="398"/>
    </location>
</feature>
<dbReference type="InterPro" id="IPR029787">
    <property type="entry name" value="Nucleotide_cyclase"/>
</dbReference>
<evidence type="ECO:0000313" key="6">
    <source>
        <dbReference type="Proteomes" id="UP000440498"/>
    </source>
</evidence>
<reference evidence="5 6" key="1">
    <citation type="submission" date="2019-10" db="EMBL/GenBank/DDBJ databases">
        <title>Two novel species isolated from a subtropical stream in China.</title>
        <authorList>
            <person name="Lu H."/>
        </authorList>
    </citation>
    <scope>NUCLEOTIDE SEQUENCE [LARGE SCALE GENOMIC DNA]</scope>
    <source>
        <strain evidence="5 6">FT29W</strain>
    </source>
</reference>
<dbReference type="SUPFAM" id="SSF55073">
    <property type="entry name" value="Nucleotide cyclase"/>
    <property type="match status" value="1"/>
</dbReference>
<evidence type="ECO:0000256" key="3">
    <source>
        <dbReference type="SAM" id="Phobius"/>
    </source>
</evidence>
<dbReference type="EMBL" id="WHUG01000006">
    <property type="protein sequence ID" value="MQA39922.1"/>
    <property type="molecule type" value="Genomic_DNA"/>
</dbReference>
<evidence type="ECO:0000259" key="4">
    <source>
        <dbReference type="PROSITE" id="PS50887"/>
    </source>
</evidence>
<dbReference type="EC" id="2.7.7.65" evidence="1"/>
<sequence length="409" mass="44420">MYSPRIMPSHHNNPGGVMLDLRTINSITGMMALLMAFVLLGMRHYYPRRIKGTLLWALSPIVGGCSSLAYGLDGLLPAALAAMLGNALAYASAAMNLFGTAAFYEHPLNGRRWLAFTLAVLGVIACFMLVWPDYRMRVMVFALAMTVYTGMHASMHWRHGLSFAGRLLAALLLLRCLILLLRAGSAPFIDAADATRYGPGLIQMLYLSSFSVGGMLTCLGFVLLASERVRAEFERMANVDPLTGAASRRAIMQSLDGEVQRWRRTGRVFSILLLDIDHFKRINDRHGHAVGDQVLARFADSVTSALRSIDTLGRYGGEEFVVLLPDNDLQSAAVAAERVRQIVERQIVEAGLPACTTSIGCACIDASGPTVESLLAHADAALYAAKHEGRNAVRLAQPQAEQASASARR</sequence>
<comment type="caution">
    <text evidence="5">The sequence shown here is derived from an EMBL/GenBank/DDBJ whole genome shotgun (WGS) entry which is preliminary data.</text>
</comment>
<feature type="transmembrane region" description="Helical" evidence="3">
    <location>
        <begin position="23"/>
        <end position="42"/>
    </location>
</feature>
<accession>A0A6A7N4R6</accession>
<name>A0A6A7N4R6_9BURK</name>
<dbReference type="PANTHER" id="PTHR45138">
    <property type="entry name" value="REGULATORY COMPONENTS OF SENSORY TRANSDUCTION SYSTEM"/>
    <property type="match status" value="1"/>
</dbReference>
<keyword evidence="3" id="KW-0812">Transmembrane</keyword>
<feature type="transmembrane region" description="Helical" evidence="3">
    <location>
        <begin position="78"/>
        <end position="101"/>
    </location>
</feature>
<dbReference type="InterPro" id="IPR050469">
    <property type="entry name" value="Diguanylate_Cyclase"/>
</dbReference>
<dbReference type="PROSITE" id="PS50887">
    <property type="entry name" value="GGDEF"/>
    <property type="match status" value="1"/>
</dbReference>
<gene>
    <name evidence="5" type="ORF">GEV02_17360</name>
</gene>
<keyword evidence="3" id="KW-1133">Transmembrane helix</keyword>